<dbReference type="Proteomes" id="UP000321570">
    <property type="component" value="Unassembled WGS sequence"/>
</dbReference>
<protein>
    <submittedName>
        <fullName evidence="2">Uncharacterized protein</fullName>
    </submittedName>
</protein>
<gene>
    <name evidence="2" type="ORF">WMSIL1_LOCUS3246</name>
</gene>
<evidence type="ECO:0000313" key="2">
    <source>
        <dbReference type="EMBL" id="VUZ42523.1"/>
    </source>
</evidence>
<sequence length="51" mass="5640">MSSAAKTLIHTYGNDAVNEKTCRRRLSAGGFEKDDFNPKHEPRSGCSNTQL</sequence>
<proteinExistence type="predicted"/>
<evidence type="ECO:0000256" key="1">
    <source>
        <dbReference type="SAM" id="MobiDB-lite"/>
    </source>
</evidence>
<feature type="compositionally biased region" description="Basic and acidic residues" evidence="1">
    <location>
        <begin position="31"/>
        <end position="43"/>
    </location>
</feature>
<reference evidence="2 3" key="1">
    <citation type="submission" date="2019-07" db="EMBL/GenBank/DDBJ databases">
        <authorList>
            <person name="Jastrzebski P J."/>
            <person name="Paukszto L."/>
            <person name="Jastrzebski P J."/>
        </authorList>
    </citation>
    <scope>NUCLEOTIDE SEQUENCE [LARGE SCALE GENOMIC DNA]</scope>
    <source>
        <strain evidence="2 3">WMS-il1</strain>
    </source>
</reference>
<dbReference type="EMBL" id="CABIJS010000089">
    <property type="protein sequence ID" value="VUZ42523.1"/>
    <property type="molecule type" value="Genomic_DNA"/>
</dbReference>
<accession>A0A564Y7I2</accession>
<feature type="region of interest" description="Disordered" evidence="1">
    <location>
        <begin position="28"/>
        <end position="51"/>
    </location>
</feature>
<evidence type="ECO:0000313" key="3">
    <source>
        <dbReference type="Proteomes" id="UP000321570"/>
    </source>
</evidence>
<organism evidence="2 3">
    <name type="scientific">Hymenolepis diminuta</name>
    <name type="common">Rat tapeworm</name>
    <dbReference type="NCBI Taxonomy" id="6216"/>
    <lineage>
        <taxon>Eukaryota</taxon>
        <taxon>Metazoa</taxon>
        <taxon>Spiralia</taxon>
        <taxon>Lophotrochozoa</taxon>
        <taxon>Platyhelminthes</taxon>
        <taxon>Cestoda</taxon>
        <taxon>Eucestoda</taxon>
        <taxon>Cyclophyllidea</taxon>
        <taxon>Hymenolepididae</taxon>
        <taxon>Hymenolepis</taxon>
    </lineage>
</organism>
<name>A0A564Y7I2_HYMDI</name>
<dbReference type="AlphaFoldDB" id="A0A564Y7I2"/>
<keyword evidence="3" id="KW-1185">Reference proteome</keyword>